<evidence type="ECO:0000313" key="2">
    <source>
        <dbReference type="Proteomes" id="UP001299012"/>
    </source>
</evidence>
<evidence type="ECO:0000313" key="1">
    <source>
        <dbReference type="EMBL" id="MCG0062222.1"/>
    </source>
</evidence>
<proteinExistence type="predicted"/>
<name>A0ABS9J9I1_9ACTN</name>
<sequence>MLPPAPPGVVPYIAAWSEERLLEPPLVPSRRYGLGYEDELPADRDTFGQLWVRPALLRRSLRGRPQPHVIHPYRQRRAMLNAMCQVCSRPAGPDGGPYFWLLRSTGGPIQDGERTASPPVHVPCAAISVQLCGALRGGRYVTAWVDAAPVWGVAGVFYSPRTLKPTVSKLEYIEYGAPDARWSVAHRQVVQLHGVRPADLNAEIARLGTDRLEQEFARVAGLVGAGR</sequence>
<comment type="caution">
    <text evidence="1">The sequence shown here is derived from an EMBL/GenBank/DDBJ whole genome shotgun (WGS) entry which is preliminary data.</text>
</comment>
<reference evidence="1 2" key="1">
    <citation type="submission" date="2022-01" db="EMBL/GenBank/DDBJ databases">
        <title>Draft Genome Sequences of Seven Type Strains of the Genus Streptomyces.</title>
        <authorList>
            <person name="Aziz S."/>
            <person name="Coretto E."/>
            <person name="Chronakova A."/>
            <person name="Sproer C."/>
            <person name="Huber K."/>
            <person name="Nouioui I."/>
            <person name="Gross H."/>
        </authorList>
    </citation>
    <scope>NUCLEOTIDE SEQUENCE [LARGE SCALE GENOMIC DNA]</scope>
    <source>
        <strain evidence="1 2">DSM 41685</strain>
    </source>
</reference>
<organism evidence="1 2">
    <name type="scientific">Streptomyces tricolor</name>
    <dbReference type="NCBI Taxonomy" id="68277"/>
    <lineage>
        <taxon>Bacteria</taxon>
        <taxon>Bacillati</taxon>
        <taxon>Actinomycetota</taxon>
        <taxon>Actinomycetes</taxon>
        <taxon>Kitasatosporales</taxon>
        <taxon>Streptomycetaceae</taxon>
        <taxon>Streptomyces</taxon>
        <taxon>Streptomyces violaceoruber group</taxon>
    </lineage>
</organism>
<gene>
    <name evidence="1" type="ORF">L0F81_02785</name>
</gene>
<accession>A0ABS9J9I1</accession>
<keyword evidence="2" id="KW-1185">Reference proteome</keyword>
<dbReference type="EMBL" id="JAKKZF010000005">
    <property type="protein sequence ID" value="MCG0062222.1"/>
    <property type="molecule type" value="Genomic_DNA"/>
</dbReference>
<dbReference type="Proteomes" id="UP001299012">
    <property type="component" value="Unassembled WGS sequence"/>
</dbReference>
<dbReference type="RefSeq" id="WP_237480938.1">
    <property type="nucleotide sequence ID" value="NZ_JAKKZF010000005.1"/>
</dbReference>
<protein>
    <submittedName>
        <fullName evidence="1">Uncharacterized protein</fullName>
    </submittedName>
</protein>